<name>A0ABS1MAX6_9NOCA</name>
<dbReference type="PANTHER" id="PTHR43265">
    <property type="entry name" value="ESTERASE ESTD"/>
    <property type="match status" value="1"/>
</dbReference>
<dbReference type="PANTHER" id="PTHR43265:SF1">
    <property type="entry name" value="ESTERASE ESTD"/>
    <property type="match status" value="1"/>
</dbReference>
<evidence type="ECO:0000313" key="3">
    <source>
        <dbReference type="Proteomes" id="UP000602198"/>
    </source>
</evidence>
<organism evidence="2 3">
    <name type="scientific">Nocardia acididurans</name>
    <dbReference type="NCBI Taxonomy" id="2802282"/>
    <lineage>
        <taxon>Bacteria</taxon>
        <taxon>Bacillati</taxon>
        <taxon>Actinomycetota</taxon>
        <taxon>Actinomycetes</taxon>
        <taxon>Mycobacteriales</taxon>
        <taxon>Nocardiaceae</taxon>
        <taxon>Nocardia</taxon>
    </lineage>
</organism>
<dbReference type="PROSITE" id="PS51257">
    <property type="entry name" value="PROKAR_LIPOPROTEIN"/>
    <property type="match status" value="1"/>
</dbReference>
<keyword evidence="3" id="KW-1185">Reference proteome</keyword>
<dbReference type="InterPro" id="IPR053145">
    <property type="entry name" value="AB_hydrolase_Est10"/>
</dbReference>
<dbReference type="EMBL" id="JAERRJ010000008">
    <property type="protein sequence ID" value="MBL1077190.1"/>
    <property type="molecule type" value="Genomic_DNA"/>
</dbReference>
<proteinExistence type="predicted"/>
<dbReference type="Gene3D" id="3.40.50.1820">
    <property type="entry name" value="alpha/beta hydrolase"/>
    <property type="match status" value="1"/>
</dbReference>
<dbReference type="SUPFAM" id="SSF53474">
    <property type="entry name" value="alpha/beta-Hydrolases"/>
    <property type="match status" value="1"/>
</dbReference>
<reference evidence="2 3" key="1">
    <citation type="submission" date="2021-01" db="EMBL/GenBank/DDBJ databases">
        <title>WGS of actinomycetes isolated from Thailand.</title>
        <authorList>
            <person name="Thawai C."/>
        </authorList>
    </citation>
    <scope>NUCLEOTIDE SEQUENCE [LARGE SCALE GENOMIC DNA]</scope>
    <source>
        <strain evidence="2 3">LPG 2</strain>
    </source>
</reference>
<feature type="domain" description="Serine aminopeptidase S33" evidence="1">
    <location>
        <begin position="69"/>
        <end position="307"/>
    </location>
</feature>
<dbReference type="InterPro" id="IPR022742">
    <property type="entry name" value="Hydrolase_4"/>
</dbReference>
<gene>
    <name evidence="2" type="ORF">JK358_22585</name>
</gene>
<evidence type="ECO:0000259" key="1">
    <source>
        <dbReference type="Pfam" id="PF12146"/>
    </source>
</evidence>
<sequence>MSALTRILHRRRIRRLLAALTVVLVTACAAVAWVIYQNTYALREERVTITGGVQPLQGVLAWPKHRDGPTGLVVFVHGDGPVDATHDTFYRPIWEAFARAGYASLSWDKPGIHGAPGDWLEQSMHDRAEETIAAIAWAKRQPGIDPGRIGLWGASQAGWVMPEVAVRLPELRFVIAVAPAVNWLRQGRYNLLAELGADADPTVVRAELARRNETLALLEAGAPFERYRDSVADAGEMTPDRWRFILKNYTADASAQLAMLRVPVLLILGGHDRHVDVAETEAEYRRLLPAPQRLEVRHYPDATHAMVRHSIERSSARTFLVAVTAPRSLFATGFLDDQRAYLTRLP</sequence>
<evidence type="ECO:0000313" key="2">
    <source>
        <dbReference type="EMBL" id="MBL1077190.1"/>
    </source>
</evidence>
<dbReference type="Pfam" id="PF12146">
    <property type="entry name" value="Hydrolase_4"/>
    <property type="match status" value="1"/>
</dbReference>
<dbReference type="InterPro" id="IPR029058">
    <property type="entry name" value="AB_hydrolase_fold"/>
</dbReference>
<comment type="caution">
    <text evidence="2">The sequence shown here is derived from an EMBL/GenBank/DDBJ whole genome shotgun (WGS) entry which is preliminary data.</text>
</comment>
<protein>
    <submittedName>
        <fullName evidence="2">Alpha/beta hydrolase</fullName>
    </submittedName>
</protein>
<dbReference type="Proteomes" id="UP000602198">
    <property type="component" value="Unassembled WGS sequence"/>
</dbReference>
<dbReference type="GO" id="GO:0016787">
    <property type="term" value="F:hydrolase activity"/>
    <property type="evidence" value="ECO:0007669"/>
    <property type="project" value="UniProtKB-KW"/>
</dbReference>
<keyword evidence="2" id="KW-0378">Hydrolase</keyword>
<accession>A0ABS1MAX6</accession>